<dbReference type="EMBL" id="JAYWIO010000003">
    <property type="protein sequence ID" value="KAK7276828.1"/>
    <property type="molecule type" value="Genomic_DNA"/>
</dbReference>
<comment type="caution">
    <text evidence="1">The sequence shown here is derived from an EMBL/GenBank/DDBJ whole genome shotgun (WGS) entry which is preliminary data.</text>
</comment>
<keyword evidence="2" id="KW-1185">Reference proteome</keyword>
<name>A0AAN9FRU6_CROPI</name>
<dbReference type="AlphaFoldDB" id="A0AAN9FRU6"/>
<accession>A0AAN9FRU6</accession>
<gene>
    <name evidence="1" type="ORF">RIF29_17974</name>
</gene>
<proteinExistence type="predicted"/>
<reference evidence="1 2" key="1">
    <citation type="submission" date="2024-01" db="EMBL/GenBank/DDBJ databases">
        <title>The genomes of 5 underutilized Papilionoideae crops provide insights into root nodulation and disease resistanc.</title>
        <authorList>
            <person name="Yuan L."/>
        </authorList>
    </citation>
    <scope>NUCLEOTIDE SEQUENCE [LARGE SCALE GENOMIC DNA]</scope>
    <source>
        <strain evidence="1">ZHUSHIDOU_FW_LH</strain>
        <tissue evidence="1">Leaf</tissue>
    </source>
</reference>
<evidence type="ECO:0000313" key="2">
    <source>
        <dbReference type="Proteomes" id="UP001372338"/>
    </source>
</evidence>
<sequence>MHHASSYLIYIYQLVMVMDIVNGSIDSSKTPSIHPYIIILISLTRLSFSSLLFSSFSLPLGVEDENLWSSTGVEE</sequence>
<evidence type="ECO:0000313" key="1">
    <source>
        <dbReference type="EMBL" id="KAK7276828.1"/>
    </source>
</evidence>
<organism evidence="1 2">
    <name type="scientific">Crotalaria pallida</name>
    <name type="common">Smooth rattlebox</name>
    <name type="synonym">Crotalaria striata</name>
    <dbReference type="NCBI Taxonomy" id="3830"/>
    <lineage>
        <taxon>Eukaryota</taxon>
        <taxon>Viridiplantae</taxon>
        <taxon>Streptophyta</taxon>
        <taxon>Embryophyta</taxon>
        <taxon>Tracheophyta</taxon>
        <taxon>Spermatophyta</taxon>
        <taxon>Magnoliopsida</taxon>
        <taxon>eudicotyledons</taxon>
        <taxon>Gunneridae</taxon>
        <taxon>Pentapetalae</taxon>
        <taxon>rosids</taxon>
        <taxon>fabids</taxon>
        <taxon>Fabales</taxon>
        <taxon>Fabaceae</taxon>
        <taxon>Papilionoideae</taxon>
        <taxon>50 kb inversion clade</taxon>
        <taxon>genistoids sensu lato</taxon>
        <taxon>core genistoids</taxon>
        <taxon>Crotalarieae</taxon>
        <taxon>Crotalaria</taxon>
    </lineage>
</organism>
<protein>
    <submittedName>
        <fullName evidence="1">Uncharacterized protein</fullName>
    </submittedName>
</protein>
<dbReference type="Proteomes" id="UP001372338">
    <property type="component" value="Unassembled WGS sequence"/>
</dbReference>